<evidence type="ECO:0000313" key="1">
    <source>
        <dbReference type="EnsemblPlants" id="ONIVA02G10600.2"/>
    </source>
</evidence>
<dbReference type="Gramene" id="ONIVA02G10600.2">
    <property type="protein sequence ID" value="ONIVA02G10600.2"/>
    <property type="gene ID" value="ONIVA02G10600"/>
</dbReference>
<proteinExistence type="predicted"/>
<dbReference type="Proteomes" id="UP000006591">
    <property type="component" value="Chromosome 2"/>
</dbReference>
<reference evidence="1" key="1">
    <citation type="submission" date="2015-04" db="UniProtKB">
        <authorList>
            <consortium name="EnsemblPlants"/>
        </authorList>
    </citation>
    <scope>IDENTIFICATION</scope>
    <source>
        <strain evidence="1">SL10</strain>
    </source>
</reference>
<dbReference type="EnsemblPlants" id="ONIVA02G10600.2">
    <property type="protein sequence ID" value="ONIVA02G10600.2"/>
    <property type="gene ID" value="ONIVA02G10600"/>
</dbReference>
<evidence type="ECO:0000313" key="2">
    <source>
        <dbReference type="Proteomes" id="UP000006591"/>
    </source>
</evidence>
<organism evidence="1">
    <name type="scientific">Oryza nivara</name>
    <name type="common">Indian wild rice</name>
    <name type="synonym">Oryza sativa f. spontanea</name>
    <dbReference type="NCBI Taxonomy" id="4536"/>
    <lineage>
        <taxon>Eukaryota</taxon>
        <taxon>Viridiplantae</taxon>
        <taxon>Streptophyta</taxon>
        <taxon>Embryophyta</taxon>
        <taxon>Tracheophyta</taxon>
        <taxon>Spermatophyta</taxon>
        <taxon>Magnoliopsida</taxon>
        <taxon>Liliopsida</taxon>
        <taxon>Poales</taxon>
        <taxon>Poaceae</taxon>
        <taxon>BOP clade</taxon>
        <taxon>Oryzoideae</taxon>
        <taxon>Oryzeae</taxon>
        <taxon>Oryzinae</taxon>
        <taxon>Oryza</taxon>
    </lineage>
</organism>
<keyword evidence="2" id="KW-1185">Reference proteome</keyword>
<dbReference type="HOGENOM" id="CLU_120695_0_0_1"/>
<protein>
    <submittedName>
        <fullName evidence="1">Uncharacterized protein</fullName>
    </submittedName>
</protein>
<name>A0A0E0G3W3_ORYNI</name>
<dbReference type="AlphaFoldDB" id="A0A0E0G3W3"/>
<sequence>MVGRRCGGGGGDRQIKAWIWWGGGRRRRPLTAAAAPGGGDGGQPDPAGRWLACGGWVRPRRRVAGNGVSGRGAIGCGRRRQAHQRGRIEAVTAAEAREAMTAGATAARAWPVASTVTVDGTTMAASTAEWPAAVGYEEGDEAGWCAVAAQREVRLVEAEPSKAAHVKTGRRGATMRWCPHIDVGLNGGGATVHLW</sequence>
<accession>A0A0E0G3W3</accession>
<dbReference type="OMA" id="RWCPHID"/>
<reference evidence="1" key="2">
    <citation type="submission" date="2018-04" db="EMBL/GenBank/DDBJ databases">
        <title>OnivRS2 (Oryza nivara Reference Sequence Version 2).</title>
        <authorList>
            <person name="Zhang J."/>
            <person name="Kudrna D."/>
            <person name="Lee S."/>
            <person name="Talag J."/>
            <person name="Rajasekar S."/>
            <person name="Welchert J."/>
            <person name="Hsing Y.-I."/>
            <person name="Wing R.A."/>
        </authorList>
    </citation>
    <scope>NUCLEOTIDE SEQUENCE [LARGE SCALE GENOMIC DNA]</scope>
    <source>
        <strain evidence="1">SL10</strain>
    </source>
</reference>